<dbReference type="InterPro" id="IPR036388">
    <property type="entry name" value="WH-like_DNA-bd_sf"/>
</dbReference>
<dbReference type="PROSITE" id="PS50943">
    <property type="entry name" value="HTH_CROC1"/>
    <property type="match status" value="1"/>
</dbReference>
<dbReference type="GO" id="GO:0043200">
    <property type="term" value="P:response to amino acid"/>
    <property type="evidence" value="ECO:0007669"/>
    <property type="project" value="TreeGrafter"/>
</dbReference>
<dbReference type="InterPro" id="IPR036390">
    <property type="entry name" value="WH_DNA-bd_sf"/>
</dbReference>
<dbReference type="Proteomes" id="UP000574067">
    <property type="component" value="Unassembled WGS sequence"/>
</dbReference>
<protein>
    <submittedName>
        <fullName evidence="6">Lrp/AsnC family transcriptional regulator</fullName>
    </submittedName>
</protein>
<proteinExistence type="predicted"/>
<comment type="caution">
    <text evidence="6">The sequence shown here is derived from an EMBL/GenBank/DDBJ whole genome shotgun (WGS) entry which is preliminary data.</text>
</comment>
<dbReference type="Gene3D" id="3.30.70.920">
    <property type="match status" value="1"/>
</dbReference>
<feature type="domain" description="HTH cro/C1-type" evidence="4">
    <location>
        <begin position="10"/>
        <end position="37"/>
    </location>
</feature>
<evidence type="ECO:0000313" key="6">
    <source>
        <dbReference type="EMBL" id="NML15893.1"/>
    </source>
</evidence>
<dbReference type="PANTHER" id="PTHR30154:SF34">
    <property type="entry name" value="TRANSCRIPTIONAL REGULATOR AZLB"/>
    <property type="match status" value="1"/>
</dbReference>
<keyword evidence="3" id="KW-0804">Transcription</keyword>
<dbReference type="InterPro" id="IPR001387">
    <property type="entry name" value="Cro/C1-type_HTH"/>
</dbReference>
<dbReference type="InterPro" id="IPR019887">
    <property type="entry name" value="Tscrpt_reg_AsnC/Lrp_C"/>
</dbReference>
<dbReference type="InterPro" id="IPR019888">
    <property type="entry name" value="Tscrpt_reg_AsnC-like"/>
</dbReference>
<dbReference type="GO" id="GO:0043565">
    <property type="term" value="F:sequence-specific DNA binding"/>
    <property type="evidence" value="ECO:0007669"/>
    <property type="project" value="InterPro"/>
</dbReference>
<dbReference type="GO" id="GO:0005829">
    <property type="term" value="C:cytosol"/>
    <property type="evidence" value="ECO:0007669"/>
    <property type="project" value="TreeGrafter"/>
</dbReference>
<evidence type="ECO:0000256" key="2">
    <source>
        <dbReference type="ARBA" id="ARBA00023125"/>
    </source>
</evidence>
<evidence type="ECO:0000259" key="5">
    <source>
        <dbReference type="PROSITE" id="PS50956"/>
    </source>
</evidence>
<dbReference type="Gene3D" id="1.10.10.10">
    <property type="entry name" value="Winged helix-like DNA-binding domain superfamily/Winged helix DNA-binding domain"/>
    <property type="match status" value="1"/>
</dbReference>
<evidence type="ECO:0000313" key="7">
    <source>
        <dbReference type="Proteomes" id="UP000574067"/>
    </source>
</evidence>
<organism evidence="6 7">
    <name type="scientific">Azohydromonas caseinilytica</name>
    <dbReference type="NCBI Taxonomy" id="2728836"/>
    <lineage>
        <taxon>Bacteria</taxon>
        <taxon>Pseudomonadati</taxon>
        <taxon>Pseudomonadota</taxon>
        <taxon>Betaproteobacteria</taxon>
        <taxon>Burkholderiales</taxon>
        <taxon>Sphaerotilaceae</taxon>
        <taxon>Azohydromonas</taxon>
    </lineage>
</organism>
<dbReference type="PROSITE" id="PS50956">
    <property type="entry name" value="HTH_ASNC_2"/>
    <property type="match status" value="1"/>
</dbReference>
<evidence type="ECO:0000256" key="1">
    <source>
        <dbReference type="ARBA" id="ARBA00023015"/>
    </source>
</evidence>
<keyword evidence="2" id="KW-0238">DNA-binding</keyword>
<name>A0A848FC57_9BURK</name>
<dbReference type="Pfam" id="PF01037">
    <property type="entry name" value="AsnC_trans_reg"/>
    <property type="match status" value="1"/>
</dbReference>
<dbReference type="RefSeq" id="WP_169160788.1">
    <property type="nucleotide sequence ID" value="NZ_JABBFW010000007.1"/>
</dbReference>
<dbReference type="PRINTS" id="PR00033">
    <property type="entry name" value="HTHASNC"/>
</dbReference>
<evidence type="ECO:0000259" key="4">
    <source>
        <dbReference type="PROSITE" id="PS50943"/>
    </source>
</evidence>
<dbReference type="EMBL" id="JABBFW010000007">
    <property type="protein sequence ID" value="NML15893.1"/>
    <property type="molecule type" value="Genomic_DNA"/>
</dbReference>
<feature type="domain" description="HTH asnC-type" evidence="5">
    <location>
        <begin position="2"/>
        <end position="65"/>
    </location>
</feature>
<dbReference type="SMART" id="SM00344">
    <property type="entry name" value="HTH_ASNC"/>
    <property type="match status" value="1"/>
</dbReference>
<dbReference type="SUPFAM" id="SSF54909">
    <property type="entry name" value="Dimeric alpha+beta barrel"/>
    <property type="match status" value="1"/>
</dbReference>
<dbReference type="InterPro" id="IPR000485">
    <property type="entry name" value="AsnC-type_HTH_dom"/>
</dbReference>
<gene>
    <name evidence="6" type="ORF">HHL10_13010</name>
</gene>
<sequence length="157" mass="17047">MLDDLDHRLLALLRADARLSVATLAHRLGVSRGTVSNRIRKLEQEQVIVGYTVLLRPDAQPPGITAWMGILVEGNRTREVVSRLLGEPGVSALHDTNGRWDLLAELRAGSVQELSQVLERIRLLQGIRGTETSIHLATYRAGAPAPALQPAAATGHD</sequence>
<reference evidence="6 7" key="1">
    <citation type="submission" date="2020-04" db="EMBL/GenBank/DDBJ databases">
        <title>Azohydromonas sp. isolated from soil.</title>
        <authorList>
            <person name="Dahal R.H."/>
        </authorList>
    </citation>
    <scope>NUCLEOTIDE SEQUENCE [LARGE SCALE GENOMIC DNA]</scope>
    <source>
        <strain evidence="6 7">G-1-1-14</strain>
    </source>
</reference>
<dbReference type="InterPro" id="IPR011008">
    <property type="entry name" value="Dimeric_a/b-barrel"/>
</dbReference>
<accession>A0A848FC57</accession>
<dbReference type="Pfam" id="PF13404">
    <property type="entry name" value="HTH_AsnC-type"/>
    <property type="match status" value="1"/>
</dbReference>
<keyword evidence="7" id="KW-1185">Reference proteome</keyword>
<dbReference type="SUPFAM" id="SSF46785">
    <property type="entry name" value="Winged helix' DNA-binding domain"/>
    <property type="match status" value="1"/>
</dbReference>
<dbReference type="AlphaFoldDB" id="A0A848FC57"/>
<dbReference type="PANTHER" id="PTHR30154">
    <property type="entry name" value="LEUCINE-RESPONSIVE REGULATORY PROTEIN"/>
    <property type="match status" value="1"/>
</dbReference>
<keyword evidence="1" id="KW-0805">Transcription regulation</keyword>
<evidence type="ECO:0000256" key="3">
    <source>
        <dbReference type="ARBA" id="ARBA00023163"/>
    </source>
</evidence>